<sequence>WKKTDDSMNVQMRPFYFSELVIDPTDHNRVYKPGFTLTVSTDGGDTFSGLFGAGFTFGAVHPDHHALWVNPSNPYQLILGTDGGAYVSNDRARTWRHVRSLPVSQFYHVSHDTEWPYNVYGGLQDNGSWKGPSRSPGGISAGDWQLVGGGDGFWAFTDPQDANTLYVEYQGGMLSRVNVATGESKSIKPYAREGEEKLRFNWNTPIHLSPTVAATVYYGSQYLHRSTDRGESWKTISPDLTTDDPQRQRQAETG</sequence>
<gene>
    <name evidence="8" type="ORF">S01H1_61185</name>
</gene>
<evidence type="ECO:0000256" key="6">
    <source>
        <dbReference type="ARBA" id="ARBA00037986"/>
    </source>
</evidence>
<comment type="similarity">
    <text evidence="6">Belongs to the glycosyl hydrolase 74 family.</text>
</comment>
<proteinExistence type="inferred from homology"/>
<dbReference type="PANTHER" id="PTHR43739">
    <property type="entry name" value="XYLOGLUCANASE (EUROFUNG)"/>
    <property type="match status" value="1"/>
</dbReference>
<keyword evidence="2" id="KW-0378">Hydrolase</keyword>
<name>X0X9J7_9ZZZZ</name>
<evidence type="ECO:0008006" key="9">
    <source>
        <dbReference type="Google" id="ProtNLM"/>
    </source>
</evidence>
<dbReference type="Gene3D" id="2.130.10.10">
    <property type="entry name" value="YVTN repeat-like/Quinoprotein amine dehydrogenase"/>
    <property type="match status" value="2"/>
</dbReference>
<reference evidence="8" key="1">
    <citation type="journal article" date="2014" name="Front. Microbiol.">
        <title>High frequency of phylogenetically diverse reductive dehalogenase-homologous genes in deep subseafloor sedimentary metagenomes.</title>
        <authorList>
            <person name="Kawai M."/>
            <person name="Futagami T."/>
            <person name="Toyoda A."/>
            <person name="Takaki Y."/>
            <person name="Nishi S."/>
            <person name="Hori S."/>
            <person name="Arai W."/>
            <person name="Tsubouchi T."/>
            <person name="Morono Y."/>
            <person name="Uchiyama I."/>
            <person name="Ito T."/>
            <person name="Fujiyama A."/>
            <person name="Inagaki F."/>
            <person name="Takami H."/>
        </authorList>
    </citation>
    <scope>NUCLEOTIDE SEQUENCE</scope>
    <source>
        <strain evidence="8">Expedition CK06-06</strain>
    </source>
</reference>
<comment type="caution">
    <text evidence="8">The sequence shown here is derived from an EMBL/GenBank/DDBJ whole genome shotgun (WGS) entry which is preliminary data.</text>
</comment>
<evidence type="ECO:0000256" key="2">
    <source>
        <dbReference type="ARBA" id="ARBA00022801"/>
    </source>
</evidence>
<feature type="region of interest" description="Disordered" evidence="7">
    <location>
        <begin position="228"/>
        <end position="254"/>
    </location>
</feature>
<dbReference type="InterPro" id="IPR015943">
    <property type="entry name" value="WD40/YVTN_repeat-like_dom_sf"/>
</dbReference>
<evidence type="ECO:0000256" key="4">
    <source>
        <dbReference type="ARBA" id="ARBA00023295"/>
    </source>
</evidence>
<evidence type="ECO:0000256" key="5">
    <source>
        <dbReference type="ARBA" id="ARBA00023326"/>
    </source>
</evidence>
<evidence type="ECO:0000256" key="1">
    <source>
        <dbReference type="ARBA" id="ARBA00022729"/>
    </source>
</evidence>
<keyword evidence="1" id="KW-0732">Signal</keyword>
<dbReference type="PANTHER" id="PTHR43739:SF2">
    <property type="entry name" value="OLIGOXYLOGLUCAN-REDUCING END-SPECIFIC XYLOGLUCANASE-RELATED"/>
    <property type="match status" value="1"/>
</dbReference>
<dbReference type="AlphaFoldDB" id="X0X9J7"/>
<dbReference type="GO" id="GO:0016798">
    <property type="term" value="F:hydrolase activity, acting on glycosyl bonds"/>
    <property type="evidence" value="ECO:0007669"/>
    <property type="project" value="UniProtKB-KW"/>
</dbReference>
<keyword evidence="4" id="KW-0326">Glycosidase</keyword>
<evidence type="ECO:0000256" key="7">
    <source>
        <dbReference type="SAM" id="MobiDB-lite"/>
    </source>
</evidence>
<protein>
    <recommendedName>
        <fullName evidence="9">Sortilin N-terminal domain-containing protein</fullName>
    </recommendedName>
</protein>
<feature type="non-terminal residue" evidence="8">
    <location>
        <position position="254"/>
    </location>
</feature>
<dbReference type="EMBL" id="BARS01040106">
    <property type="protein sequence ID" value="GAG32077.1"/>
    <property type="molecule type" value="Genomic_DNA"/>
</dbReference>
<evidence type="ECO:0000256" key="3">
    <source>
        <dbReference type="ARBA" id="ARBA00023277"/>
    </source>
</evidence>
<keyword evidence="5" id="KW-0624">Polysaccharide degradation</keyword>
<organism evidence="8">
    <name type="scientific">marine sediment metagenome</name>
    <dbReference type="NCBI Taxonomy" id="412755"/>
    <lineage>
        <taxon>unclassified sequences</taxon>
        <taxon>metagenomes</taxon>
        <taxon>ecological metagenomes</taxon>
    </lineage>
</organism>
<feature type="non-terminal residue" evidence="8">
    <location>
        <position position="1"/>
    </location>
</feature>
<dbReference type="SUPFAM" id="SSF110296">
    <property type="entry name" value="Oligoxyloglucan reducing end-specific cellobiohydrolase"/>
    <property type="match status" value="1"/>
</dbReference>
<dbReference type="GO" id="GO:0010411">
    <property type="term" value="P:xyloglucan metabolic process"/>
    <property type="evidence" value="ECO:0007669"/>
    <property type="project" value="TreeGrafter"/>
</dbReference>
<dbReference type="GO" id="GO:0000272">
    <property type="term" value="P:polysaccharide catabolic process"/>
    <property type="evidence" value="ECO:0007669"/>
    <property type="project" value="UniProtKB-KW"/>
</dbReference>
<feature type="compositionally biased region" description="Basic and acidic residues" evidence="7">
    <location>
        <begin position="244"/>
        <end position="254"/>
    </location>
</feature>
<accession>X0X9J7</accession>
<evidence type="ECO:0000313" key="8">
    <source>
        <dbReference type="EMBL" id="GAG32077.1"/>
    </source>
</evidence>
<dbReference type="InterPro" id="IPR052025">
    <property type="entry name" value="Xyloglucanase_GH74"/>
</dbReference>
<keyword evidence="3" id="KW-0119">Carbohydrate metabolism</keyword>